<dbReference type="Proteomes" id="UP000325785">
    <property type="component" value="Chromosome"/>
</dbReference>
<dbReference type="SUPFAM" id="SSF160544">
    <property type="entry name" value="EscU C-terminal domain-like"/>
    <property type="match status" value="1"/>
</dbReference>
<comment type="similarity">
    <text evidence="1">Belongs to the type III secretion exporter family.</text>
</comment>
<protein>
    <submittedName>
        <fullName evidence="4">Flagellar biosynthesis protein</fullName>
    </submittedName>
    <submittedName>
        <fullName evidence="5">Flagellar biosynthetic protein FlhB</fullName>
    </submittedName>
</protein>
<dbReference type="EMBL" id="CP031598">
    <property type="protein sequence ID" value="QEW25611.1"/>
    <property type="molecule type" value="Genomic_DNA"/>
</dbReference>
<dbReference type="GO" id="GO:0009306">
    <property type="term" value="P:protein secretion"/>
    <property type="evidence" value="ECO:0007669"/>
    <property type="project" value="InterPro"/>
</dbReference>
<keyword evidence="4" id="KW-0969">Cilium</keyword>
<dbReference type="PRINTS" id="PR00950">
    <property type="entry name" value="TYPE3IMSPROT"/>
</dbReference>
<evidence type="ECO:0000313" key="4">
    <source>
        <dbReference type="EMBL" id="KRS18589.1"/>
    </source>
</evidence>
<feature type="transmembrane region" description="Helical" evidence="3">
    <location>
        <begin position="144"/>
        <end position="169"/>
    </location>
</feature>
<dbReference type="Gene3D" id="3.40.1690.10">
    <property type="entry name" value="secretion proteins EscU"/>
    <property type="match status" value="1"/>
</dbReference>
<keyword evidence="4" id="KW-0282">Flagellum</keyword>
<keyword evidence="3" id="KW-0812">Transmembrane</keyword>
<dbReference type="PATRIC" id="fig|540747.5.peg.3829"/>
<dbReference type="InterPro" id="IPR006135">
    <property type="entry name" value="T3SS_substrate_exporter"/>
</dbReference>
<sequence>MSEEQDKDTKTEEPTEKRIRDAYRKGDVPASRETGNMVVVLALLGIAAFALPMQVDKLIGSLAVLIEDAGQVVVGNGQVGLNDLQDASSAALSGLVSAILPVFAILMAGALFGALIQGITVVSPERIRPKLSKISPKEGLKRLFSLRSFVEFAKNLVKVLAVGALAVWVTNRAVQDIWAGLGFIPEYLPSYIVAHAKQLLIWTACLLVPIAVLDILWRRYDWRRRQMMTLKEVRDELKETEGNPEVRARRARLRRERSQQRVAVAVPLANLVLTNPTHFAVALKYDPQTDIAPVCVAKGADNLAFRIRELAFEHDIPVIENKPLARLLFDVADLDEIVPAEQWEAVAEIVSFVMALKERGVTRKLPPGSGLLKRPV</sequence>
<keyword evidence="3" id="KW-0472">Membrane</keyword>
<name>A0A0T5PBX7_9RHOB</name>
<keyword evidence="6" id="KW-1185">Reference proteome</keyword>
<proteinExistence type="inferred from homology"/>
<dbReference type="AlphaFoldDB" id="A0A0T5PBX7"/>
<feature type="compositionally biased region" description="Basic and acidic residues" evidence="2">
    <location>
        <begin position="7"/>
        <end position="26"/>
    </location>
</feature>
<dbReference type="GO" id="GO:0005886">
    <property type="term" value="C:plasma membrane"/>
    <property type="evidence" value="ECO:0007669"/>
    <property type="project" value="TreeGrafter"/>
</dbReference>
<gene>
    <name evidence="5" type="primary">flhB</name>
    <name evidence="5" type="ORF">RIdsm_01398</name>
    <name evidence="4" type="ORF">XM52_07335</name>
</gene>
<evidence type="ECO:0000256" key="2">
    <source>
        <dbReference type="SAM" id="MobiDB-lite"/>
    </source>
</evidence>
<dbReference type="OrthoDB" id="9807950at2"/>
<dbReference type="STRING" id="540747.SAMN04488031_104148"/>
<evidence type="ECO:0000313" key="6">
    <source>
        <dbReference type="Proteomes" id="UP000051401"/>
    </source>
</evidence>
<feature type="transmembrane region" description="Helical" evidence="3">
    <location>
        <begin position="34"/>
        <end position="55"/>
    </location>
</feature>
<dbReference type="PANTHER" id="PTHR30531:SF12">
    <property type="entry name" value="FLAGELLAR BIOSYNTHETIC PROTEIN FLHB"/>
    <property type="match status" value="1"/>
</dbReference>
<dbReference type="KEGG" id="rid:RIdsm_01398"/>
<feature type="transmembrane region" description="Helical" evidence="3">
    <location>
        <begin position="98"/>
        <end position="123"/>
    </location>
</feature>
<keyword evidence="3" id="KW-1133">Transmembrane helix</keyword>
<feature type="transmembrane region" description="Helical" evidence="3">
    <location>
        <begin position="199"/>
        <end position="217"/>
    </location>
</feature>
<evidence type="ECO:0000313" key="7">
    <source>
        <dbReference type="Proteomes" id="UP000325785"/>
    </source>
</evidence>
<evidence type="ECO:0000256" key="1">
    <source>
        <dbReference type="ARBA" id="ARBA00010690"/>
    </source>
</evidence>
<accession>A0A0T5PBX7</accession>
<organism evidence="4 6">
    <name type="scientific">Roseovarius indicus</name>
    <dbReference type="NCBI Taxonomy" id="540747"/>
    <lineage>
        <taxon>Bacteria</taxon>
        <taxon>Pseudomonadati</taxon>
        <taxon>Pseudomonadota</taxon>
        <taxon>Alphaproteobacteria</taxon>
        <taxon>Rhodobacterales</taxon>
        <taxon>Roseobacteraceae</taxon>
        <taxon>Roseovarius</taxon>
    </lineage>
</organism>
<feature type="region of interest" description="Disordered" evidence="2">
    <location>
        <begin position="1"/>
        <end position="26"/>
    </location>
</feature>
<dbReference type="PANTHER" id="PTHR30531">
    <property type="entry name" value="FLAGELLAR BIOSYNTHETIC PROTEIN FLHB"/>
    <property type="match status" value="1"/>
</dbReference>
<evidence type="ECO:0000313" key="5">
    <source>
        <dbReference type="EMBL" id="QEW25611.1"/>
    </source>
</evidence>
<reference evidence="4 6" key="1">
    <citation type="submission" date="2015-04" db="EMBL/GenBank/DDBJ databases">
        <title>The draft genome sequence of Roseovarius indicus B108T.</title>
        <authorList>
            <person name="Li G."/>
            <person name="Lai Q."/>
            <person name="Shao Z."/>
            <person name="Yan P."/>
        </authorList>
    </citation>
    <scope>NUCLEOTIDE SEQUENCE [LARGE SCALE GENOMIC DNA]</scope>
    <source>
        <strain evidence="4 6">B108</strain>
    </source>
</reference>
<reference evidence="5 7" key="2">
    <citation type="submission" date="2018-08" db="EMBL/GenBank/DDBJ databases">
        <title>Genetic Globetrotter - A new plasmid hitch-hiking vast phylogenetic and geographic distances.</title>
        <authorList>
            <person name="Vollmers J."/>
            <person name="Petersen J."/>
        </authorList>
    </citation>
    <scope>NUCLEOTIDE SEQUENCE [LARGE SCALE GENOMIC DNA]</scope>
    <source>
        <strain evidence="5 7">DSM 26383</strain>
    </source>
</reference>
<dbReference type="EMBL" id="LAXI01000003">
    <property type="protein sequence ID" value="KRS18589.1"/>
    <property type="molecule type" value="Genomic_DNA"/>
</dbReference>
<dbReference type="Pfam" id="PF01312">
    <property type="entry name" value="Bac_export_2"/>
    <property type="match status" value="1"/>
</dbReference>
<dbReference type="Proteomes" id="UP000051401">
    <property type="component" value="Unassembled WGS sequence"/>
</dbReference>
<dbReference type="RefSeq" id="WP_057814814.1">
    <property type="nucleotide sequence ID" value="NZ_CP031598.1"/>
</dbReference>
<dbReference type="InterPro" id="IPR029025">
    <property type="entry name" value="T3SS_substrate_exporter_C"/>
</dbReference>
<keyword evidence="4" id="KW-0966">Cell projection</keyword>
<evidence type="ECO:0000256" key="3">
    <source>
        <dbReference type="SAM" id="Phobius"/>
    </source>
</evidence>